<gene>
    <name evidence="2" type="ORF">RRG08_060947</name>
</gene>
<comment type="caution">
    <text evidence="2">The sequence shown here is derived from an EMBL/GenBank/DDBJ whole genome shotgun (WGS) entry which is preliminary data.</text>
</comment>
<accession>A0AAE1AWS0</accession>
<evidence type="ECO:0000313" key="3">
    <source>
        <dbReference type="Proteomes" id="UP001283361"/>
    </source>
</evidence>
<evidence type="ECO:0000313" key="2">
    <source>
        <dbReference type="EMBL" id="KAK3794277.1"/>
    </source>
</evidence>
<proteinExistence type="predicted"/>
<protein>
    <submittedName>
        <fullName evidence="2">Uncharacterized protein</fullName>
    </submittedName>
</protein>
<dbReference type="AlphaFoldDB" id="A0AAE1AWS0"/>
<dbReference type="EMBL" id="JAWDGP010001129">
    <property type="protein sequence ID" value="KAK3794277.1"/>
    <property type="molecule type" value="Genomic_DNA"/>
</dbReference>
<feature type="region of interest" description="Disordered" evidence="1">
    <location>
        <begin position="94"/>
        <end position="114"/>
    </location>
</feature>
<evidence type="ECO:0000256" key="1">
    <source>
        <dbReference type="SAM" id="MobiDB-lite"/>
    </source>
</evidence>
<reference evidence="2" key="1">
    <citation type="journal article" date="2023" name="G3 (Bethesda)">
        <title>A reference genome for the long-term kleptoplast-retaining sea slug Elysia crispata morphotype clarki.</title>
        <authorList>
            <person name="Eastman K.E."/>
            <person name="Pendleton A.L."/>
            <person name="Shaikh M.A."/>
            <person name="Suttiyut T."/>
            <person name="Ogas R."/>
            <person name="Tomko P."/>
            <person name="Gavelis G."/>
            <person name="Widhalm J.R."/>
            <person name="Wisecaver J.H."/>
        </authorList>
    </citation>
    <scope>NUCLEOTIDE SEQUENCE</scope>
    <source>
        <strain evidence="2">ECLA1</strain>
    </source>
</reference>
<keyword evidence="3" id="KW-1185">Reference proteome</keyword>
<dbReference type="Proteomes" id="UP001283361">
    <property type="component" value="Unassembled WGS sequence"/>
</dbReference>
<sequence>MASHFNIRTSPWIRLKVIELSSSPEHLSLFDGEHPASLTWRANCPGNKASAIGLHTWTVYLEKLVDELVPRWAGWQGEGSSRVTTVEISQQENHSVIDAAGDSKTSGLSPGRVSRLARGPNLGPEALNDDHSMHQLELSNMLQRVLTLEDSFSRGFLLFVFITRAAAAAAAAARR</sequence>
<name>A0AAE1AWS0_9GAST</name>
<organism evidence="2 3">
    <name type="scientific">Elysia crispata</name>
    <name type="common">lettuce slug</name>
    <dbReference type="NCBI Taxonomy" id="231223"/>
    <lineage>
        <taxon>Eukaryota</taxon>
        <taxon>Metazoa</taxon>
        <taxon>Spiralia</taxon>
        <taxon>Lophotrochozoa</taxon>
        <taxon>Mollusca</taxon>
        <taxon>Gastropoda</taxon>
        <taxon>Heterobranchia</taxon>
        <taxon>Euthyneura</taxon>
        <taxon>Panpulmonata</taxon>
        <taxon>Sacoglossa</taxon>
        <taxon>Placobranchoidea</taxon>
        <taxon>Plakobranchidae</taxon>
        <taxon>Elysia</taxon>
    </lineage>
</organism>